<dbReference type="Proteomes" id="UP000002039">
    <property type="component" value="Unassembled WGS sequence"/>
</dbReference>
<keyword evidence="2" id="KW-1185">Reference proteome</keyword>
<reference evidence="2" key="1">
    <citation type="journal article" date="2015" name="PLoS Genet.">
        <title>The dynamic genome and transcriptome of the human fungal pathogen Blastomyces and close relative Emmonsia.</title>
        <authorList>
            <person name="Munoz J.F."/>
            <person name="Gauthier G.M."/>
            <person name="Desjardins C.A."/>
            <person name="Gallo J.E."/>
            <person name="Holder J."/>
            <person name="Sullivan T.D."/>
            <person name="Marty A.J."/>
            <person name="Carmen J.C."/>
            <person name="Chen Z."/>
            <person name="Ding L."/>
            <person name="Gujja S."/>
            <person name="Magrini V."/>
            <person name="Misas E."/>
            <person name="Mitreva M."/>
            <person name="Priest M."/>
            <person name="Saif S."/>
            <person name="Whiston E.A."/>
            <person name="Young S."/>
            <person name="Zeng Q."/>
            <person name="Goldman W.E."/>
            <person name="Mardis E.R."/>
            <person name="Taylor J.W."/>
            <person name="McEwen J.G."/>
            <person name="Clay O.K."/>
            <person name="Klein B.S."/>
            <person name="Cuomo C.A."/>
        </authorList>
    </citation>
    <scope>NUCLEOTIDE SEQUENCE [LARGE SCALE GENOMIC DNA]</scope>
    <source>
        <strain evidence="2">ER-3 / ATCC MYA-2586</strain>
    </source>
</reference>
<gene>
    <name evidence="1" type="ORF">BDCG_08822</name>
</gene>
<accession>A0ABP2EPT0</accession>
<name>A0ABP2EPT0_AJEDR</name>
<evidence type="ECO:0000313" key="2">
    <source>
        <dbReference type="Proteomes" id="UP000002039"/>
    </source>
</evidence>
<dbReference type="RefSeq" id="XP_045273280.1">
    <property type="nucleotide sequence ID" value="XM_045424602.1"/>
</dbReference>
<dbReference type="GeneID" id="69030327"/>
<organism evidence="1 2">
    <name type="scientific">Ajellomyces dermatitidis (strain ER-3 / ATCC MYA-2586)</name>
    <name type="common">Blastomyces dermatitidis</name>
    <dbReference type="NCBI Taxonomy" id="559297"/>
    <lineage>
        <taxon>Eukaryota</taxon>
        <taxon>Fungi</taxon>
        <taxon>Dikarya</taxon>
        <taxon>Ascomycota</taxon>
        <taxon>Pezizomycotina</taxon>
        <taxon>Eurotiomycetes</taxon>
        <taxon>Eurotiomycetidae</taxon>
        <taxon>Onygenales</taxon>
        <taxon>Ajellomycetaceae</taxon>
        <taxon>Blastomyces</taxon>
    </lineage>
</organism>
<protein>
    <submittedName>
        <fullName evidence="1">Uncharacterized protein</fullName>
    </submittedName>
</protein>
<sequence length="114" mass="12050">MHLTIAPLWRQGIITEQTPQKSPGHACVCVSISCLKASSMWWFGGSVVASAFEPVGVQSDRDAPLARLVTHSSAHPKASSIISSTFYFSVQNAANEPCHGTTAYDAPGICMGDA</sequence>
<proteinExistence type="predicted"/>
<dbReference type="EMBL" id="EQ999984">
    <property type="protein sequence ID" value="EEQ85553.2"/>
    <property type="molecule type" value="Genomic_DNA"/>
</dbReference>
<evidence type="ECO:0000313" key="1">
    <source>
        <dbReference type="EMBL" id="EEQ85553.2"/>
    </source>
</evidence>